<accession>B4J656</accession>
<evidence type="ECO:0000313" key="5">
    <source>
        <dbReference type="Proteomes" id="UP000001070"/>
    </source>
</evidence>
<comment type="subcellular location">
    <subcellularLocation>
        <location evidence="1">Nucleus</location>
    </subcellularLocation>
</comment>
<comment type="similarity">
    <text evidence="2">Belongs to the THOC5 family.</text>
</comment>
<organism evidence="5">
    <name type="scientific">Drosophila grimshawi</name>
    <name type="common">Hawaiian fruit fly</name>
    <name type="synonym">Idiomyia grimshawi</name>
    <dbReference type="NCBI Taxonomy" id="7222"/>
    <lineage>
        <taxon>Eukaryota</taxon>
        <taxon>Metazoa</taxon>
        <taxon>Ecdysozoa</taxon>
        <taxon>Arthropoda</taxon>
        <taxon>Hexapoda</taxon>
        <taxon>Insecta</taxon>
        <taxon>Pterygota</taxon>
        <taxon>Neoptera</taxon>
        <taxon>Endopterygota</taxon>
        <taxon>Diptera</taxon>
        <taxon>Brachycera</taxon>
        <taxon>Muscomorpha</taxon>
        <taxon>Ephydroidea</taxon>
        <taxon>Drosophilidae</taxon>
        <taxon>Drosophila</taxon>
        <taxon>Hawaiian Drosophila</taxon>
    </lineage>
</organism>
<reference evidence="4 5" key="1">
    <citation type="journal article" date="2007" name="Nature">
        <title>Evolution of genes and genomes on the Drosophila phylogeny.</title>
        <authorList>
            <consortium name="Drosophila 12 Genomes Consortium"/>
            <person name="Clark A.G."/>
            <person name="Eisen M.B."/>
            <person name="Smith D.R."/>
            <person name="Bergman C.M."/>
            <person name="Oliver B."/>
            <person name="Markow T.A."/>
            <person name="Kaufman T.C."/>
            <person name="Kellis M."/>
            <person name="Gelbart W."/>
            <person name="Iyer V.N."/>
            <person name="Pollard D.A."/>
            <person name="Sackton T.B."/>
            <person name="Larracuente A.M."/>
            <person name="Singh N.D."/>
            <person name="Abad J.P."/>
            <person name="Abt D.N."/>
            <person name="Adryan B."/>
            <person name="Aguade M."/>
            <person name="Akashi H."/>
            <person name="Anderson W.W."/>
            <person name="Aquadro C.F."/>
            <person name="Ardell D.H."/>
            <person name="Arguello R."/>
            <person name="Artieri C.G."/>
            <person name="Barbash D.A."/>
            <person name="Barker D."/>
            <person name="Barsanti P."/>
            <person name="Batterham P."/>
            <person name="Batzoglou S."/>
            <person name="Begun D."/>
            <person name="Bhutkar A."/>
            <person name="Blanco E."/>
            <person name="Bosak S.A."/>
            <person name="Bradley R.K."/>
            <person name="Brand A.D."/>
            <person name="Brent M.R."/>
            <person name="Brooks A.N."/>
            <person name="Brown R.H."/>
            <person name="Butlin R.K."/>
            <person name="Caggese C."/>
            <person name="Calvi B.R."/>
            <person name="Bernardo de Carvalho A."/>
            <person name="Caspi A."/>
            <person name="Castrezana S."/>
            <person name="Celniker S.E."/>
            <person name="Chang J.L."/>
            <person name="Chapple C."/>
            <person name="Chatterji S."/>
            <person name="Chinwalla A."/>
            <person name="Civetta A."/>
            <person name="Clifton S.W."/>
            <person name="Comeron J.M."/>
            <person name="Costello J.C."/>
            <person name="Coyne J.A."/>
            <person name="Daub J."/>
            <person name="David R.G."/>
            <person name="Delcher A.L."/>
            <person name="Delehaunty K."/>
            <person name="Do C.B."/>
            <person name="Ebling H."/>
            <person name="Edwards K."/>
            <person name="Eickbush T."/>
            <person name="Evans J.D."/>
            <person name="Filipski A."/>
            <person name="Findeiss S."/>
            <person name="Freyhult E."/>
            <person name="Fulton L."/>
            <person name="Fulton R."/>
            <person name="Garcia A.C."/>
            <person name="Gardiner A."/>
            <person name="Garfield D.A."/>
            <person name="Garvin B.E."/>
            <person name="Gibson G."/>
            <person name="Gilbert D."/>
            <person name="Gnerre S."/>
            <person name="Godfrey J."/>
            <person name="Good R."/>
            <person name="Gotea V."/>
            <person name="Gravely B."/>
            <person name="Greenberg A.J."/>
            <person name="Griffiths-Jones S."/>
            <person name="Gross S."/>
            <person name="Guigo R."/>
            <person name="Gustafson E.A."/>
            <person name="Haerty W."/>
            <person name="Hahn M.W."/>
            <person name="Halligan D.L."/>
            <person name="Halpern A.L."/>
            <person name="Halter G.M."/>
            <person name="Han M.V."/>
            <person name="Heger A."/>
            <person name="Hillier L."/>
            <person name="Hinrichs A.S."/>
            <person name="Holmes I."/>
            <person name="Hoskins R.A."/>
            <person name="Hubisz M.J."/>
            <person name="Hultmark D."/>
            <person name="Huntley M.A."/>
            <person name="Jaffe D.B."/>
            <person name="Jagadeeshan S."/>
            <person name="Jeck W.R."/>
            <person name="Johnson J."/>
            <person name="Jones C.D."/>
            <person name="Jordan W.C."/>
            <person name="Karpen G.H."/>
            <person name="Kataoka E."/>
            <person name="Keightley P.D."/>
            <person name="Kheradpour P."/>
            <person name="Kirkness E.F."/>
            <person name="Koerich L.B."/>
            <person name="Kristiansen K."/>
            <person name="Kudrna D."/>
            <person name="Kulathinal R.J."/>
            <person name="Kumar S."/>
            <person name="Kwok R."/>
            <person name="Lander E."/>
            <person name="Langley C.H."/>
            <person name="Lapoint R."/>
            <person name="Lazzaro B.P."/>
            <person name="Lee S.J."/>
            <person name="Levesque L."/>
            <person name="Li R."/>
            <person name="Lin C.F."/>
            <person name="Lin M.F."/>
            <person name="Lindblad-Toh K."/>
            <person name="Llopart A."/>
            <person name="Long M."/>
            <person name="Low L."/>
            <person name="Lozovsky E."/>
            <person name="Lu J."/>
            <person name="Luo M."/>
            <person name="Machado C.A."/>
            <person name="Makalowski W."/>
            <person name="Marzo M."/>
            <person name="Matsuda M."/>
            <person name="Matzkin L."/>
            <person name="McAllister B."/>
            <person name="McBride C.S."/>
            <person name="McKernan B."/>
            <person name="McKernan K."/>
            <person name="Mendez-Lago M."/>
            <person name="Minx P."/>
            <person name="Mollenhauer M.U."/>
            <person name="Montooth K."/>
            <person name="Mount S.M."/>
            <person name="Mu X."/>
            <person name="Myers E."/>
            <person name="Negre B."/>
            <person name="Newfeld S."/>
            <person name="Nielsen R."/>
            <person name="Noor M.A."/>
            <person name="O'Grady P."/>
            <person name="Pachter L."/>
            <person name="Papaceit M."/>
            <person name="Parisi M.J."/>
            <person name="Parisi M."/>
            <person name="Parts L."/>
            <person name="Pedersen J.S."/>
            <person name="Pesole G."/>
            <person name="Phillippy A.M."/>
            <person name="Ponting C.P."/>
            <person name="Pop M."/>
            <person name="Porcelli D."/>
            <person name="Powell J.R."/>
            <person name="Prohaska S."/>
            <person name="Pruitt K."/>
            <person name="Puig M."/>
            <person name="Quesneville H."/>
            <person name="Ram K.R."/>
            <person name="Rand D."/>
            <person name="Rasmussen M.D."/>
            <person name="Reed L.K."/>
            <person name="Reenan R."/>
            <person name="Reily A."/>
            <person name="Remington K.A."/>
            <person name="Rieger T.T."/>
            <person name="Ritchie M.G."/>
            <person name="Robin C."/>
            <person name="Rogers Y.H."/>
            <person name="Rohde C."/>
            <person name="Rozas J."/>
            <person name="Rubenfield M.J."/>
            <person name="Ruiz A."/>
            <person name="Russo S."/>
            <person name="Salzberg S.L."/>
            <person name="Sanchez-Gracia A."/>
            <person name="Saranga D.J."/>
            <person name="Sato H."/>
            <person name="Schaeffer S.W."/>
            <person name="Schatz M.C."/>
            <person name="Schlenke T."/>
            <person name="Schwartz R."/>
            <person name="Segarra C."/>
            <person name="Singh R.S."/>
            <person name="Sirot L."/>
            <person name="Sirota M."/>
            <person name="Sisneros N.B."/>
            <person name="Smith C.D."/>
            <person name="Smith T.F."/>
            <person name="Spieth J."/>
            <person name="Stage D.E."/>
            <person name="Stark A."/>
            <person name="Stephan W."/>
            <person name="Strausberg R.L."/>
            <person name="Strempel S."/>
            <person name="Sturgill D."/>
            <person name="Sutton G."/>
            <person name="Sutton G.G."/>
            <person name="Tao W."/>
            <person name="Teichmann S."/>
            <person name="Tobari Y.N."/>
            <person name="Tomimura Y."/>
            <person name="Tsolas J.M."/>
            <person name="Valente V.L."/>
            <person name="Venter E."/>
            <person name="Venter J.C."/>
            <person name="Vicario S."/>
            <person name="Vieira F.G."/>
            <person name="Vilella A.J."/>
            <person name="Villasante A."/>
            <person name="Walenz B."/>
            <person name="Wang J."/>
            <person name="Wasserman M."/>
            <person name="Watts T."/>
            <person name="Wilson D."/>
            <person name="Wilson R.K."/>
            <person name="Wing R.A."/>
            <person name="Wolfner M.F."/>
            <person name="Wong A."/>
            <person name="Wong G.K."/>
            <person name="Wu C.I."/>
            <person name="Wu G."/>
            <person name="Yamamoto D."/>
            <person name="Yang H.P."/>
            <person name="Yang S.P."/>
            <person name="Yorke J.A."/>
            <person name="Yoshida K."/>
            <person name="Zdobnov E."/>
            <person name="Zhang P."/>
            <person name="Zhang Y."/>
            <person name="Zimin A.V."/>
            <person name="Baldwin J."/>
            <person name="Abdouelleil A."/>
            <person name="Abdulkadir J."/>
            <person name="Abebe A."/>
            <person name="Abera B."/>
            <person name="Abreu J."/>
            <person name="Acer S.C."/>
            <person name="Aftuck L."/>
            <person name="Alexander A."/>
            <person name="An P."/>
            <person name="Anderson E."/>
            <person name="Anderson S."/>
            <person name="Arachi H."/>
            <person name="Azer M."/>
            <person name="Bachantsang P."/>
            <person name="Barry A."/>
            <person name="Bayul T."/>
            <person name="Berlin A."/>
            <person name="Bessette D."/>
            <person name="Bloom T."/>
            <person name="Blye J."/>
            <person name="Boguslavskiy L."/>
            <person name="Bonnet C."/>
            <person name="Boukhgalter B."/>
            <person name="Bourzgui I."/>
            <person name="Brown A."/>
            <person name="Cahill P."/>
            <person name="Channer S."/>
            <person name="Cheshatsang Y."/>
            <person name="Chuda L."/>
            <person name="Citroen M."/>
            <person name="Collymore A."/>
            <person name="Cooke P."/>
            <person name="Costello M."/>
            <person name="D'Aco K."/>
            <person name="Daza R."/>
            <person name="De Haan G."/>
            <person name="DeGray S."/>
            <person name="DeMaso C."/>
            <person name="Dhargay N."/>
            <person name="Dooley K."/>
            <person name="Dooley E."/>
            <person name="Doricent M."/>
            <person name="Dorje P."/>
            <person name="Dorjee K."/>
            <person name="Dupes A."/>
            <person name="Elong R."/>
            <person name="Falk J."/>
            <person name="Farina A."/>
            <person name="Faro S."/>
            <person name="Ferguson D."/>
            <person name="Fisher S."/>
            <person name="Foley C.D."/>
            <person name="Franke A."/>
            <person name="Friedrich D."/>
            <person name="Gadbois L."/>
            <person name="Gearin G."/>
            <person name="Gearin C.R."/>
            <person name="Giannoukos G."/>
            <person name="Goode T."/>
            <person name="Graham J."/>
            <person name="Grandbois E."/>
            <person name="Grewal S."/>
            <person name="Gyaltsen K."/>
            <person name="Hafez N."/>
            <person name="Hagos B."/>
            <person name="Hall J."/>
            <person name="Henson C."/>
            <person name="Hollinger A."/>
            <person name="Honan T."/>
            <person name="Huard M.D."/>
            <person name="Hughes L."/>
            <person name="Hurhula B."/>
            <person name="Husby M.E."/>
            <person name="Kamat A."/>
            <person name="Kanga B."/>
            <person name="Kashin S."/>
            <person name="Khazanovich D."/>
            <person name="Kisner P."/>
            <person name="Lance K."/>
            <person name="Lara M."/>
            <person name="Lee W."/>
            <person name="Lennon N."/>
            <person name="Letendre F."/>
            <person name="LeVine R."/>
            <person name="Lipovsky A."/>
            <person name="Liu X."/>
            <person name="Liu J."/>
            <person name="Liu S."/>
            <person name="Lokyitsang T."/>
            <person name="Lokyitsang Y."/>
            <person name="Lubonja R."/>
            <person name="Lui A."/>
            <person name="MacDonald P."/>
            <person name="Magnisalis V."/>
            <person name="Maru K."/>
            <person name="Matthews C."/>
            <person name="McCusker W."/>
            <person name="McDonough S."/>
            <person name="Mehta T."/>
            <person name="Meldrim J."/>
            <person name="Meneus L."/>
            <person name="Mihai O."/>
            <person name="Mihalev A."/>
            <person name="Mihova T."/>
            <person name="Mittelman R."/>
            <person name="Mlenga V."/>
            <person name="Montmayeur A."/>
            <person name="Mulrain L."/>
            <person name="Navidi A."/>
            <person name="Naylor J."/>
            <person name="Negash T."/>
            <person name="Nguyen T."/>
            <person name="Nguyen N."/>
            <person name="Nicol R."/>
            <person name="Norbu C."/>
            <person name="Norbu N."/>
            <person name="Novod N."/>
            <person name="O'Neill B."/>
            <person name="Osman S."/>
            <person name="Markiewicz E."/>
            <person name="Oyono O.L."/>
            <person name="Patti C."/>
            <person name="Phunkhang P."/>
            <person name="Pierre F."/>
            <person name="Priest M."/>
            <person name="Raghuraman S."/>
            <person name="Rege F."/>
            <person name="Reyes R."/>
            <person name="Rise C."/>
            <person name="Rogov P."/>
            <person name="Ross K."/>
            <person name="Ryan E."/>
            <person name="Settipalli S."/>
            <person name="Shea T."/>
            <person name="Sherpa N."/>
            <person name="Shi L."/>
            <person name="Shih D."/>
            <person name="Sparrow T."/>
            <person name="Spaulding J."/>
            <person name="Stalker J."/>
            <person name="Stange-Thomann N."/>
            <person name="Stavropoulos S."/>
            <person name="Stone C."/>
            <person name="Strader C."/>
            <person name="Tesfaye S."/>
            <person name="Thomson T."/>
            <person name="Thoulutsang Y."/>
            <person name="Thoulutsang D."/>
            <person name="Topham K."/>
            <person name="Topping I."/>
            <person name="Tsamla T."/>
            <person name="Vassiliev H."/>
            <person name="Vo A."/>
            <person name="Wangchuk T."/>
            <person name="Wangdi T."/>
            <person name="Weiand M."/>
            <person name="Wilkinson J."/>
            <person name="Wilson A."/>
            <person name="Yadav S."/>
            <person name="Young G."/>
            <person name="Yu Q."/>
            <person name="Zembek L."/>
            <person name="Zhong D."/>
            <person name="Zimmer A."/>
            <person name="Zwirko Z."/>
            <person name="Jaffe D.B."/>
            <person name="Alvarez P."/>
            <person name="Brockman W."/>
            <person name="Butler J."/>
            <person name="Chin C."/>
            <person name="Gnerre S."/>
            <person name="Grabherr M."/>
            <person name="Kleber M."/>
            <person name="Mauceli E."/>
            <person name="MacCallum I."/>
        </authorList>
    </citation>
    <scope>NUCLEOTIDE SEQUENCE [LARGE SCALE GENOMIC DNA]</scope>
    <source>
        <strain evidence="5">Tucson 15287-2541.00</strain>
    </source>
</reference>
<dbReference type="OMA" id="YEVMHLK"/>
<evidence type="ECO:0000256" key="1">
    <source>
        <dbReference type="ARBA" id="ARBA00004123"/>
    </source>
</evidence>
<dbReference type="eggNOG" id="KOG2216">
    <property type="taxonomic scope" value="Eukaryota"/>
</dbReference>
<protein>
    <submittedName>
        <fullName evidence="4">GH20183</fullName>
    </submittedName>
</protein>
<dbReference type="GO" id="GO:0006406">
    <property type="term" value="P:mRNA export from nucleus"/>
    <property type="evidence" value="ECO:0007669"/>
    <property type="project" value="TreeGrafter"/>
</dbReference>
<dbReference type="GO" id="GO:0000445">
    <property type="term" value="C:THO complex part of transcription export complex"/>
    <property type="evidence" value="ECO:0007669"/>
    <property type="project" value="TreeGrafter"/>
</dbReference>
<dbReference type="GO" id="GO:0003729">
    <property type="term" value="F:mRNA binding"/>
    <property type="evidence" value="ECO:0007669"/>
    <property type="project" value="TreeGrafter"/>
</dbReference>
<dbReference type="PANTHER" id="PTHR13375:SF3">
    <property type="entry name" value="THO COMPLEX SUBUNIT 5 HOMOLOG"/>
    <property type="match status" value="1"/>
</dbReference>
<sequence>MEDVLNTQFVKLKEAMDNLFELKSSGHVSDFKQSSGALMFVALKHSNREVKRNIKSGRDELHLQKSKVDLSRLQLQNLLYEVSHLKKEIVRCQKLKSRDTYLELLSDKEYASKFSANGEEMNSDMSSHKTHLYRLECELRLRKELDSQYNALLTSKQELLQANLSQTQRYLSFAPALRTLQDSTKPLHDALQLSLDVEWKLNSIVKYLPRALYILFINLKSLQRAKEFPFNSEIVGFENDAQMQELLLDTENTLKERRNFAEKSNVMESVPDNLLGRLLKPHPLYISLVIESPDKSSELILLIRYWELLKCVTVRAQFSNNALTNNAQGDINLANDLLAHLYDDDLGHDIPVPGIEYEVTQLQFNEEECMEYLVKNGYGKPYCWLQSMCSIATIDKKKFFKHELNLHKWIIEVFQRISKRWRSWLRLNQQIRGLTYKDVDMYTLRENIYPEGLSCSLVQWTAISHEEFNIQNSDLLNNLSPANGITYTSYRAVIVRGSAKMECFIRIPSNYPLEIPLWILSVHWNGRHTAMNNAAIKMMEFWTNSLRPKQLEKNHRLLYSQLFRTIYSFDIFLETEGAMQATREYNKEKPYISTFTKRIRLRPYKYIRKGSMYTFKQ</sequence>
<proteinExistence type="inferred from homology"/>
<evidence type="ECO:0000313" key="4">
    <source>
        <dbReference type="EMBL" id="EDW01914.1"/>
    </source>
</evidence>
<dbReference type="Proteomes" id="UP000001070">
    <property type="component" value="Unassembled WGS sequence"/>
</dbReference>
<dbReference type="InterPro" id="IPR038765">
    <property type="entry name" value="Papain-like_cys_pep_sf"/>
</dbReference>
<dbReference type="Pfam" id="PF09766">
    <property type="entry name" value="FmiP_Thoc5"/>
    <property type="match status" value="1"/>
</dbReference>
<dbReference type="OrthoDB" id="20582at2759"/>
<gene>
    <name evidence="4" type="primary">Dgri\GH20183</name>
    <name evidence="4" type="ORF">Dgri_GH20183</name>
</gene>
<dbReference type="InterPro" id="IPR019163">
    <property type="entry name" value="THO_Thoc5"/>
</dbReference>
<dbReference type="FunCoup" id="B4J656">
    <property type="interactions" value="1709"/>
</dbReference>
<dbReference type="HOGENOM" id="CLU_023759_0_0_1"/>
<dbReference type="AlphaFoldDB" id="B4J656"/>
<name>B4J656_DROGR</name>
<dbReference type="PANTHER" id="PTHR13375">
    <property type="entry name" value="FMS INTERACTING PROTEIN"/>
    <property type="match status" value="1"/>
</dbReference>
<dbReference type="STRING" id="7222.B4J656"/>
<dbReference type="InParanoid" id="B4J656"/>
<evidence type="ECO:0000256" key="2">
    <source>
        <dbReference type="ARBA" id="ARBA00008044"/>
    </source>
</evidence>
<dbReference type="PhylomeDB" id="B4J656"/>
<dbReference type="EMBL" id="CH916367">
    <property type="protein sequence ID" value="EDW01914.1"/>
    <property type="molecule type" value="Genomic_DNA"/>
</dbReference>
<keyword evidence="3" id="KW-0539">Nucleus</keyword>
<dbReference type="SMR" id="B4J656"/>
<keyword evidence="5" id="KW-1185">Reference proteome</keyword>
<dbReference type="SUPFAM" id="SSF54001">
    <property type="entry name" value="Cysteine proteinases"/>
    <property type="match status" value="1"/>
</dbReference>
<evidence type="ECO:0000256" key="3">
    <source>
        <dbReference type="ARBA" id="ARBA00023242"/>
    </source>
</evidence>